<name>A0A836BZ59_9CHLO</name>
<dbReference type="InterPro" id="IPR027266">
    <property type="entry name" value="TrmE/GcvT-like"/>
</dbReference>
<evidence type="ECO:0000256" key="8">
    <source>
        <dbReference type="ARBA" id="ARBA00022842"/>
    </source>
</evidence>
<dbReference type="InterPro" id="IPR006073">
    <property type="entry name" value="GTP-bd"/>
</dbReference>
<evidence type="ECO:0000256" key="4">
    <source>
        <dbReference type="ARBA" id="ARBA00022694"/>
    </source>
</evidence>
<evidence type="ECO:0000256" key="5">
    <source>
        <dbReference type="ARBA" id="ARBA00022723"/>
    </source>
</evidence>
<dbReference type="InterPro" id="IPR031168">
    <property type="entry name" value="G_TrmE"/>
</dbReference>
<dbReference type="InterPro" id="IPR027417">
    <property type="entry name" value="P-loop_NTPase"/>
</dbReference>
<keyword evidence="4 11" id="KW-0819">tRNA processing</keyword>
<evidence type="ECO:0000256" key="2">
    <source>
        <dbReference type="ARBA" id="ARBA00011043"/>
    </source>
</evidence>
<evidence type="ECO:0000313" key="15">
    <source>
        <dbReference type="Proteomes" id="UP000612055"/>
    </source>
</evidence>
<sequence>MAASLLGLGGTAVSCPPALHHGRSAAPVRGTPCPAPMPQRPPAVTAPCPCPSPSTPAPRHCHSGPSLSSSYPTSSPSSRAHLPGGARSSHVARSAAAQGLDLGAGGSGGGGGGGNGSAGSGDSLAVSPSSSRDEAFVLTTRDEDTIAAIVTGMSEQGTVAVIRVSGSEALAMAAKVFRPGGRFRLGWEPETHRVYYGTAVDGDENLLDEVLLLCMRSPRSYTAEDVVELHCHGGGVCAGRVQRALIEAGARPARAGEFTLRAFLNGRLDLAQAEAVSELLSARTVAAADSALAGLRGGVGAAVAGLRRRCLDLLAELEARLDFDEDLPPMEESGIKAEIERIQAGIEQALRTARTGNLLRRGLQVAIVGRPNVGKSSLLNAWTNSDRAIVTSVPGTTRDVLHAELAVGGVPVTLLDTAGIRESEDVVEKIGVERSQAAARAADVVIMVVDGAQGWTDADGEIFRSLWGDGPGSSGCQVQGLSLLVANKEDLREGAQPAGDKASPSSPSELLLPLPAREAFSAVVRTSAAQRRGLEELDAALLRLAGAPQLAAGGVSWAVNERQAEALVRSHEALMRLGESVAAGLPLDFWTIDLRSALLALGEVSGDEVAEEVLDNVFSRFCIGK</sequence>
<evidence type="ECO:0000256" key="1">
    <source>
        <dbReference type="ARBA" id="ARBA00004229"/>
    </source>
</evidence>
<evidence type="ECO:0000256" key="10">
    <source>
        <dbReference type="ARBA" id="ARBA00023134"/>
    </source>
</evidence>
<dbReference type="InterPro" id="IPR025867">
    <property type="entry name" value="MnmE_helical"/>
</dbReference>
<evidence type="ECO:0000256" key="9">
    <source>
        <dbReference type="ARBA" id="ARBA00022958"/>
    </source>
</evidence>
<dbReference type="Gene3D" id="1.20.120.430">
    <property type="entry name" value="tRNA modification GTPase MnmE domain 2"/>
    <property type="match status" value="1"/>
</dbReference>
<dbReference type="Gene3D" id="3.40.50.300">
    <property type="entry name" value="P-loop containing nucleotide triphosphate hydrolases"/>
    <property type="match status" value="1"/>
</dbReference>
<keyword evidence="3" id="KW-0963">Cytoplasm</keyword>
<dbReference type="GO" id="GO:0005525">
    <property type="term" value="F:GTP binding"/>
    <property type="evidence" value="ECO:0007669"/>
    <property type="project" value="UniProtKB-KW"/>
</dbReference>
<dbReference type="GO" id="GO:0042802">
    <property type="term" value="F:identical protein binding"/>
    <property type="evidence" value="ECO:0007669"/>
    <property type="project" value="UniProtKB-ARBA"/>
</dbReference>
<dbReference type="PROSITE" id="PS51709">
    <property type="entry name" value="G_TRME"/>
    <property type="match status" value="1"/>
</dbReference>
<dbReference type="NCBIfam" id="TIGR00231">
    <property type="entry name" value="small_GTP"/>
    <property type="match status" value="1"/>
</dbReference>
<keyword evidence="6 11" id="KW-0547">Nucleotide-binding</keyword>
<dbReference type="Pfam" id="PF01926">
    <property type="entry name" value="MMR_HSR1"/>
    <property type="match status" value="1"/>
</dbReference>
<dbReference type="OrthoDB" id="188276at2759"/>
<comment type="similarity">
    <text evidence="2 11">Belongs to the TRAFAC class TrmE-Era-EngA-EngB-Septin-like GTPase superfamily. TrmE GTPase family.</text>
</comment>
<accession>A0A836BZ59</accession>
<dbReference type="SUPFAM" id="SSF116878">
    <property type="entry name" value="TrmE connector domain"/>
    <property type="match status" value="1"/>
</dbReference>
<organism evidence="14 15">
    <name type="scientific">Edaphochlamys debaryana</name>
    <dbReference type="NCBI Taxonomy" id="47281"/>
    <lineage>
        <taxon>Eukaryota</taxon>
        <taxon>Viridiplantae</taxon>
        <taxon>Chlorophyta</taxon>
        <taxon>core chlorophytes</taxon>
        <taxon>Chlorophyceae</taxon>
        <taxon>CS clade</taxon>
        <taxon>Chlamydomonadales</taxon>
        <taxon>Chlamydomonadales incertae sedis</taxon>
        <taxon>Edaphochlamys</taxon>
    </lineage>
</organism>
<feature type="compositionally biased region" description="Gly residues" evidence="12">
    <location>
        <begin position="102"/>
        <end position="119"/>
    </location>
</feature>
<evidence type="ECO:0000256" key="3">
    <source>
        <dbReference type="ARBA" id="ARBA00022490"/>
    </source>
</evidence>
<dbReference type="InterPro" id="IPR018948">
    <property type="entry name" value="GTP-bd_TrmE_N"/>
</dbReference>
<evidence type="ECO:0000256" key="11">
    <source>
        <dbReference type="RuleBase" id="RU003313"/>
    </source>
</evidence>
<dbReference type="GO" id="GO:0003924">
    <property type="term" value="F:GTPase activity"/>
    <property type="evidence" value="ECO:0007669"/>
    <property type="project" value="InterPro"/>
</dbReference>
<dbReference type="NCBIfam" id="TIGR00450">
    <property type="entry name" value="mnmE_trmE_thdF"/>
    <property type="match status" value="1"/>
</dbReference>
<evidence type="ECO:0000256" key="6">
    <source>
        <dbReference type="ARBA" id="ARBA00022741"/>
    </source>
</evidence>
<evidence type="ECO:0000313" key="14">
    <source>
        <dbReference type="EMBL" id="KAG2494350.1"/>
    </source>
</evidence>
<dbReference type="GO" id="GO:0046872">
    <property type="term" value="F:metal ion binding"/>
    <property type="evidence" value="ECO:0007669"/>
    <property type="project" value="UniProtKB-KW"/>
</dbReference>
<protein>
    <recommendedName>
        <fullName evidence="13">TrmE-type G domain-containing protein</fullName>
    </recommendedName>
</protein>
<proteinExistence type="inferred from homology"/>
<dbReference type="GO" id="GO:0005829">
    <property type="term" value="C:cytosol"/>
    <property type="evidence" value="ECO:0007669"/>
    <property type="project" value="TreeGrafter"/>
</dbReference>
<dbReference type="Pfam" id="PF12631">
    <property type="entry name" value="MnmE_helical"/>
    <property type="match status" value="1"/>
</dbReference>
<dbReference type="PRINTS" id="PR00326">
    <property type="entry name" value="GTP1OBG"/>
</dbReference>
<keyword evidence="7" id="KW-0378">Hydrolase</keyword>
<dbReference type="GO" id="GO:0009507">
    <property type="term" value="C:chloroplast"/>
    <property type="evidence" value="ECO:0007669"/>
    <property type="project" value="UniProtKB-SubCell"/>
</dbReference>
<evidence type="ECO:0000259" key="13">
    <source>
        <dbReference type="PROSITE" id="PS51709"/>
    </source>
</evidence>
<feature type="compositionally biased region" description="Low complexity" evidence="12">
    <location>
        <begin position="63"/>
        <end position="78"/>
    </location>
</feature>
<dbReference type="HAMAP" id="MF_00379">
    <property type="entry name" value="GTPase_MnmE"/>
    <property type="match status" value="1"/>
</dbReference>
<dbReference type="Gene3D" id="3.30.1360.120">
    <property type="entry name" value="Probable tRNA modification gtpase trme, domain 1"/>
    <property type="match status" value="1"/>
</dbReference>
<dbReference type="InterPro" id="IPR005225">
    <property type="entry name" value="Small_GTP-bd"/>
</dbReference>
<keyword evidence="8" id="KW-0460">Magnesium</keyword>
<evidence type="ECO:0000256" key="12">
    <source>
        <dbReference type="SAM" id="MobiDB-lite"/>
    </source>
</evidence>
<keyword evidence="5" id="KW-0479">Metal-binding</keyword>
<dbReference type="Proteomes" id="UP000612055">
    <property type="component" value="Unassembled WGS sequence"/>
</dbReference>
<dbReference type="GO" id="GO:0002098">
    <property type="term" value="P:tRNA wobble uridine modification"/>
    <property type="evidence" value="ECO:0007669"/>
    <property type="project" value="TreeGrafter"/>
</dbReference>
<comment type="caution">
    <text evidence="14">The sequence shown here is derived from an EMBL/GenBank/DDBJ whole genome shotgun (WGS) entry which is preliminary data.</text>
</comment>
<feature type="compositionally biased region" description="Low complexity" evidence="12">
    <location>
        <begin position="86"/>
        <end position="101"/>
    </location>
</feature>
<dbReference type="FunFam" id="3.40.50.300:FF:000494">
    <property type="entry name" value="tRNA modification GTPase MnmE"/>
    <property type="match status" value="1"/>
</dbReference>
<keyword evidence="15" id="KW-1185">Reference proteome</keyword>
<dbReference type="AlphaFoldDB" id="A0A836BZ59"/>
<dbReference type="InterPro" id="IPR027368">
    <property type="entry name" value="MnmE_dom2"/>
</dbReference>
<gene>
    <name evidence="14" type="ORF">HYH03_007407</name>
</gene>
<keyword evidence="9" id="KW-0630">Potassium</keyword>
<feature type="domain" description="TrmE-type G" evidence="13">
    <location>
        <begin position="362"/>
        <end position="546"/>
    </location>
</feature>
<dbReference type="Pfam" id="PF10396">
    <property type="entry name" value="TrmE_N"/>
    <property type="match status" value="1"/>
</dbReference>
<dbReference type="GO" id="GO:0030488">
    <property type="term" value="P:tRNA methylation"/>
    <property type="evidence" value="ECO:0007669"/>
    <property type="project" value="TreeGrafter"/>
</dbReference>
<dbReference type="InterPro" id="IPR004520">
    <property type="entry name" value="GTPase_MnmE"/>
</dbReference>
<dbReference type="PANTHER" id="PTHR42714:SF2">
    <property type="entry name" value="TRNA MODIFICATION GTPASE GTPBP3, MITOCHONDRIAL"/>
    <property type="match status" value="1"/>
</dbReference>
<dbReference type="FunFam" id="3.30.1360.120:FF:000003">
    <property type="entry name" value="tRNA modification GTPase MnmE"/>
    <property type="match status" value="1"/>
</dbReference>
<feature type="region of interest" description="Disordered" evidence="12">
    <location>
        <begin position="51"/>
        <end position="128"/>
    </location>
</feature>
<reference evidence="14" key="1">
    <citation type="journal article" date="2020" name="bioRxiv">
        <title>Comparative genomics of Chlamydomonas.</title>
        <authorList>
            <person name="Craig R.J."/>
            <person name="Hasan A.R."/>
            <person name="Ness R.W."/>
            <person name="Keightley P.D."/>
        </authorList>
    </citation>
    <scope>NUCLEOTIDE SEQUENCE</scope>
    <source>
        <strain evidence="14">CCAP 11/70</strain>
    </source>
</reference>
<evidence type="ECO:0000256" key="7">
    <source>
        <dbReference type="ARBA" id="ARBA00022801"/>
    </source>
</evidence>
<dbReference type="EMBL" id="JAEHOE010000031">
    <property type="protein sequence ID" value="KAG2494350.1"/>
    <property type="molecule type" value="Genomic_DNA"/>
</dbReference>
<dbReference type="CDD" id="cd14858">
    <property type="entry name" value="TrmE_N"/>
    <property type="match status" value="1"/>
</dbReference>
<dbReference type="PANTHER" id="PTHR42714">
    <property type="entry name" value="TRNA MODIFICATION GTPASE GTPBP3"/>
    <property type="match status" value="1"/>
</dbReference>
<dbReference type="SUPFAM" id="SSF52540">
    <property type="entry name" value="P-loop containing nucleoside triphosphate hydrolases"/>
    <property type="match status" value="1"/>
</dbReference>
<comment type="subcellular location">
    <subcellularLocation>
        <location evidence="1">Plastid</location>
        <location evidence="1">Chloroplast</location>
    </subcellularLocation>
</comment>
<keyword evidence="10 11" id="KW-0342">GTP-binding</keyword>
<dbReference type="CDD" id="cd04164">
    <property type="entry name" value="trmE"/>
    <property type="match status" value="1"/>
</dbReference>